<dbReference type="PROSITE" id="PS50158">
    <property type="entry name" value="ZF_CCHC"/>
    <property type="match status" value="1"/>
</dbReference>
<keyword evidence="2" id="KW-0862">Zinc</keyword>
<sequence>MQAKLRNINFLEYVEGIQDNPSGEKRVKSYCFLTTYINETVVSFISNKMKIQDEGDGRVLRSLLKEKFIGSSIQAKGAALDQFLDLKFKILDQWIEDLCKSTRKVELSGVSIEHDIISRIAISALPRKFESLVRVITHGNRYPSIEDIISCLESDQAQFGKTSNVDEMALTAHRNNPKSYTCYSCGRVGHTAKYCFNRSNNQNKRRTHQARLAQTESDNKEESIAFVAVETCNTTEGEALVSGIQKQTILDSGASNHMFTNKEEFEEI</sequence>
<comment type="caution">
    <text evidence="4">The sequence shown here is derived from an EMBL/GenBank/DDBJ whole genome shotgun (WGS) entry which is preliminary data.</text>
</comment>
<dbReference type="AlphaFoldDB" id="A0A9Q3FEW3"/>
<evidence type="ECO:0000256" key="1">
    <source>
        <dbReference type="ARBA" id="ARBA00022664"/>
    </source>
</evidence>
<dbReference type="Gene3D" id="4.10.60.10">
    <property type="entry name" value="Zinc finger, CCHC-type"/>
    <property type="match status" value="1"/>
</dbReference>
<keyword evidence="5" id="KW-1185">Reference proteome</keyword>
<dbReference type="GO" id="GO:0006397">
    <property type="term" value="P:mRNA processing"/>
    <property type="evidence" value="ECO:0007669"/>
    <property type="project" value="UniProtKB-KW"/>
</dbReference>
<feature type="domain" description="CCHC-type" evidence="3">
    <location>
        <begin position="182"/>
        <end position="195"/>
    </location>
</feature>
<dbReference type="EMBL" id="AVOT02040769">
    <property type="protein sequence ID" value="MBW0536000.1"/>
    <property type="molecule type" value="Genomic_DNA"/>
</dbReference>
<evidence type="ECO:0000313" key="4">
    <source>
        <dbReference type="EMBL" id="MBW0536000.1"/>
    </source>
</evidence>
<keyword evidence="2" id="KW-0479">Metal-binding</keyword>
<dbReference type="InterPro" id="IPR001878">
    <property type="entry name" value="Znf_CCHC"/>
</dbReference>
<organism evidence="4 5">
    <name type="scientific">Austropuccinia psidii MF-1</name>
    <dbReference type="NCBI Taxonomy" id="1389203"/>
    <lineage>
        <taxon>Eukaryota</taxon>
        <taxon>Fungi</taxon>
        <taxon>Dikarya</taxon>
        <taxon>Basidiomycota</taxon>
        <taxon>Pucciniomycotina</taxon>
        <taxon>Pucciniomycetes</taxon>
        <taxon>Pucciniales</taxon>
        <taxon>Sphaerophragmiaceae</taxon>
        <taxon>Austropuccinia</taxon>
    </lineage>
</organism>
<dbReference type="OrthoDB" id="2505270at2759"/>
<dbReference type="GO" id="GO:0008270">
    <property type="term" value="F:zinc ion binding"/>
    <property type="evidence" value="ECO:0007669"/>
    <property type="project" value="UniProtKB-KW"/>
</dbReference>
<evidence type="ECO:0000313" key="5">
    <source>
        <dbReference type="Proteomes" id="UP000765509"/>
    </source>
</evidence>
<keyword evidence="1" id="KW-0507">mRNA processing</keyword>
<evidence type="ECO:0000259" key="3">
    <source>
        <dbReference type="PROSITE" id="PS50158"/>
    </source>
</evidence>
<dbReference type="InterPro" id="IPR036875">
    <property type="entry name" value="Znf_CCHC_sf"/>
</dbReference>
<name>A0A9Q3FEW3_9BASI</name>
<dbReference type="GO" id="GO:0003676">
    <property type="term" value="F:nucleic acid binding"/>
    <property type="evidence" value="ECO:0007669"/>
    <property type="project" value="InterPro"/>
</dbReference>
<gene>
    <name evidence="4" type="ORF">O181_075715</name>
</gene>
<proteinExistence type="predicted"/>
<protein>
    <recommendedName>
        <fullName evidence="3">CCHC-type domain-containing protein</fullName>
    </recommendedName>
</protein>
<keyword evidence="2" id="KW-0863">Zinc-finger</keyword>
<accession>A0A9Q3FEW3</accession>
<evidence type="ECO:0000256" key="2">
    <source>
        <dbReference type="PROSITE-ProRule" id="PRU00047"/>
    </source>
</evidence>
<dbReference type="SUPFAM" id="SSF57756">
    <property type="entry name" value="Retrovirus zinc finger-like domains"/>
    <property type="match status" value="1"/>
</dbReference>
<reference evidence="4" key="1">
    <citation type="submission" date="2021-03" db="EMBL/GenBank/DDBJ databases">
        <title>Draft genome sequence of rust myrtle Austropuccinia psidii MF-1, a brazilian biotype.</title>
        <authorList>
            <person name="Quecine M.C."/>
            <person name="Pachon D.M.R."/>
            <person name="Bonatelli M.L."/>
            <person name="Correr F.H."/>
            <person name="Franceschini L.M."/>
            <person name="Leite T.F."/>
            <person name="Margarido G.R.A."/>
            <person name="Almeida C.A."/>
            <person name="Ferrarezi J.A."/>
            <person name="Labate C.A."/>
        </authorList>
    </citation>
    <scope>NUCLEOTIDE SEQUENCE</scope>
    <source>
        <strain evidence="4">MF-1</strain>
    </source>
</reference>
<dbReference type="Proteomes" id="UP000765509">
    <property type="component" value="Unassembled WGS sequence"/>
</dbReference>